<feature type="signal peptide" evidence="1">
    <location>
        <begin position="1"/>
        <end position="21"/>
    </location>
</feature>
<proteinExistence type="predicted"/>
<reference evidence="2" key="1">
    <citation type="submission" date="2020-01" db="EMBL/GenBank/DDBJ databases">
        <authorList>
            <person name="Meier V. D."/>
            <person name="Meier V D."/>
        </authorList>
    </citation>
    <scope>NUCLEOTIDE SEQUENCE</scope>
    <source>
        <strain evidence="2">HLG_WM_MAG_09</strain>
    </source>
</reference>
<gene>
    <name evidence="2" type="ORF">HELGO_WM67261</name>
</gene>
<evidence type="ECO:0008006" key="3">
    <source>
        <dbReference type="Google" id="ProtNLM"/>
    </source>
</evidence>
<evidence type="ECO:0000313" key="2">
    <source>
        <dbReference type="EMBL" id="CAA6830893.1"/>
    </source>
</evidence>
<evidence type="ECO:0000256" key="1">
    <source>
        <dbReference type="SAM" id="SignalP"/>
    </source>
</evidence>
<dbReference type="EMBL" id="CACVAT010000645">
    <property type="protein sequence ID" value="CAA6830893.1"/>
    <property type="molecule type" value="Genomic_DNA"/>
</dbReference>
<feature type="chain" id="PRO_5028245667" description="Lipoprotein" evidence="1">
    <location>
        <begin position="22"/>
        <end position="147"/>
    </location>
</feature>
<keyword evidence="1" id="KW-0732">Signal</keyword>
<organism evidence="2">
    <name type="scientific">uncultured Thiotrichaceae bacterium</name>
    <dbReference type="NCBI Taxonomy" id="298394"/>
    <lineage>
        <taxon>Bacteria</taxon>
        <taxon>Pseudomonadati</taxon>
        <taxon>Pseudomonadota</taxon>
        <taxon>Gammaproteobacteria</taxon>
        <taxon>Thiotrichales</taxon>
        <taxon>Thiotrichaceae</taxon>
        <taxon>environmental samples</taxon>
    </lineage>
</organism>
<dbReference type="PROSITE" id="PS51257">
    <property type="entry name" value="PROKAR_LIPOPROTEIN"/>
    <property type="match status" value="1"/>
</dbReference>
<accession>A0A6S6UPA8</accession>
<name>A0A6S6UPA8_9GAMM</name>
<protein>
    <recommendedName>
        <fullName evidence="3">Lipoprotein</fullName>
    </recommendedName>
</protein>
<dbReference type="AlphaFoldDB" id="A0A6S6UPA8"/>
<sequence>MIKTSMILASVALVISGCVNPTPKDSPVVEPITSERCLVTNPTDVFMTIAGIPGSTTNSKSLVVQFVVTAPTPGYRFALKVKEIKESLPQQVILDLMVARPSGIVPQVITKTKVNTMTSGSSIPAGSSVQVNCGGKPFFKVDKLMAG</sequence>